<organism evidence="2">
    <name type="scientific">Heteropoda jugulans</name>
    <dbReference type="NCBI Taxonomy" id="1358901"/>
    <lineage>
        <taxon>Eukaryota</taxon>
        <taxon>Metazoa</taxon>
        <taxon>Ecdysozoa</taxon>
        <taxon>Arthropoda</taxon>
        <taxon>Chelicerata</taxon>
        <taxon>Arachnida</taxon>
        <taxon>Araneae</taxon>
        <taxon>Araneomorphae</taxon>
        <taxon>Entelegynae</taxon>
        <taxon>Dionycha</taxon>
        <taxon>Sparassidae</taxon>
        <taxon>Heteropoda</taxon>
    </lineage>
</organism>
<accession>A0A4Q8K9C6</accession>
<name>A0A4Q8K9C6_9ARAC</name>
<feature type="signal peptide" evidence="1">
    <location>
        <begin position="1"/>
        <end position="16"/>
    </location>
</feature>
<protein>
    <submittedName>
        <fullName evidence="2">U65-Sparatoxin-Hju1a_1</fullName>
    </submittedName>
</protein>
<reference evidence="2" key="1">
    <citation type="submission" date="2017-05" db="EMBL/GenBank/DDBJ databases">
        <authorList>
            <person name="QRISCLOUD D."/>
        </authorList>
    </citation>
    <scope>NUCLEOTIDE SEQUENCE</scope>
</reference>
<dbReference type="AlphaFoldDB" id="A0A4Q8K9C6"/>
<dbReference type="EMBL" id="HAHI01000394">
    <property type="protein sequence ID" value="SNX36161.1"/>
    <property type="molecule type" value="Transcribed_RNA"/>
</dbReference>
<evidence type="ECO:0000313" key="2">
    <source>
        <dbReference type="EMBL" id="SNX36143.1"/>
    </source>
</evidence>
<feature type="chain" id="PRO_5036120066" evidence="1">
    <location>
        <begin position="17"/>
        <end position="67"/>
    </location>
</feature>
<evidence type="ECO:0000256" key="1">
    <source>
        <dbReference type="SAM" id="SignalP"/>
    </source>
</evidence>
<reference evidence="2" key="2">
    <citation type="submission" date="2019-05" db="EMBL/GenBank/DDBJ databases">
        <title>Unravelling the molecular evolution of spider venoms.</title>
        <authorList>
            <person name="Pineda S."/>
        </authorList>
    </citation>
    <scope>NUCLEOTIDE SEQUENCE</scope>
</reference>
<sequence length="67" mass="7747">MRKIILLFLCLVIVNCAEEYRRRGDIDPSIDYDPDDFIVIEDDPCLTKPGCRYNCDKGIPCECECKT</sequence>
<proteinExistence type="predicted"/>
<keyword evidence="1" id="KW-0732">Signal</keyword>
<dbReference type="EMBL" id="HAHI01000390">
    <property type="protein sequence ID" value="SNX36143.1"/>
    <property type="molecule type" value="Transcribed_RNA"/>
</dbReference>